<feature type="transmembrane region" description="Helical" evidence="2">
    <location>
        <begin position="507"/>
        <end position="533"/>
    </location>
</feature>
<dbReference type="InterPro" id="IPR046985">
    <property type="entry name" value="IP5"/>
</dbReference>
<accession>A0A9W8AZF8</accession>
<keyword evidence="2" id="KW-0472">Membrane</keyword>
<dbReference type="PANTHER" id="PTHR11200">
    <property type="entry name" value="INOSITOL 5-PHOSPHATASE"/>
    <property type="match status" value="1"/>
</dbReference>
<evidence type="ECO:0000313" key="4">
    <source>
        <dbReference type="EMBL" id="KAJ1969242.1"/>
    </source>
</evidence>
<dbReference type="PANTHER" id="PTHR11200:SF286">
    <property type="entry name" value="5-PHOSPHATASE, PUTATIVE (AFU_ORTHOLOGUE AFUA_5G07600)-RELATED"/>
    <property type="match status" value="1"/>
</dbReference>
<dbReference type="InterPro" id="IPR036691">
    <property type="entry name" value="Endo/exonu/phosph_ase_sf"/>
</dbReference>
<dbReference type="Proteomes" id="UP001150925">
    <property type="component" value="Unassembled WGS sequence"/>
</dbReference>
<keyword evidence="5" id="KW-1185">Reference proteome</keyword>
<dbReference type="AlphaFoldDB" id="A0A9W8AZF8"/>
<gene>
    <name evidence="4" type="ORF">IWQ62_000743</name>
</gene>
<dbReference type="Gene3D" id="3.60.10.10">
    <property type="entry name" value="Endonuclease/exonuclease/phosphatase"/>
    <property type="match status" value="1"/>
</dbReference>
<dbReference type="OrthoDB" id="62798at2759"/>
<comment type="caution">
    <text evidence="4">The sequence shown here is derived from an EMBL/GenBank/DDBJ whole genome shotgun (WGS) entry which is preliminary data.</text>
</comment>
<keyword evidence="2" id="KW-0812">Transmembrane</keyword>
<dbReference type="SUPFAM" id="SSF56219">
    <property type="entry name" value="DNase I-like"/>
    <property type="match status" value="1"/>
</dbReference>
<dbReference type="GO" id="GO:0046856">
    <property type="term" value="P:phosphatidylinositol dephosphorylation"/>
    <property type="evidence" value="ECO:0007669"/>
    <property type="project" value="InterPro"/>
</dbReference>
<dbReference type="Pfam" id="PF22669">
    <property type="entry name" value="Exo_endo_phos2"/>
    <property type="match status" value="1"/>
</dbReference>
<dbReference type="GO" id="GO:0004439">
    <property type="term" value="F:phosphatidylinositol-4,5-bisphosphate 5-phosphatase activity"/>
    <property type="evidence" value="ECO:0007669"/>
    <property type="project" value="TreeGrafter"/>
</dbReference>
<dbReference type="InterPro" id="IPR000300">
    <property type="entry name" value="IPPc"/>
</dbReference>
<keyword evidence="2" id="KW-1133">Transmembrane helix</keyword>
<name>A0A9W8AZF8_9FUNG</name>
<dbReference type="SMART" id="SM00128">
    <property type="entry name" value="IPPc"/>
    <property type="match status" value="1"/>
</dbReference>
<organism evidence="4 5">
    <name type="scientific">Dispira parvispora</name>
    <dbReference type="NCBI Taxonomy" id="1520584"/>
    <lineage>
        <taxon>Eukaryota</taxon>
        <taxon>Fungi</taxon>
        <taxon>Fungi incertae sedis</taxon>
        <taxon>Zoopagomycota</taxon>
        <taxon>Kickxellomycotina</taxon>
        <taxon>Dimargaritomycetes</taxon>
        <taxon>Dimargaritales</taxon>
        <taxon>Dimargaritaceae</taxon>
        <taxon>Dispira</taxon>
    </lineage>
</organism>
<evidence type="ECO:0000259" key="3">
    <source>
        <dbReference type="SMART" id="SM00128"/>
    </source>
</evidence>
<evidence type="ECO:0000256" key="2">
    <source>
        <dbReference type="SAM" id="Phobius"/>
    </source>
</evidence>
<proteinExistence type="predicted"/>
<protein>
    <recommendedName>
        <fullName evidence="3">Inositol polyphosphate-related phosphatase domain-containing protein</fullName>
    </recommendedName>
</protein>
<sequence length="549" mass="62077">MTSASPSATPRNASPVEEFNTATDLLIYVGTFNVESRLPYQPFDEWLLGNVLRRAQANTGAQKTQQVENSALPGTHRLELPHIYCLTFQEFGPPNTALLDANNGLIRSCTTMVNNALHRLAHIATLGQATPTEPNVILIPDEVVYQFQTTELKYPLPQDDLADLDYPLHYTLHASYHYAGMLTFIYTLDPVITPRVHNLQFNRAGCGPLFSGLKGALGISLELSWASQCYSFCFVGAHLTAHEHLAAIRNRNYHSLCHRLCYFPQSSDDSLTTHSARDIPAEIHRDTVWDQLPTRTLFDHDYVFFFGDLNYRTQCNVQQNLKVPINPATLSQLIKHDELKQVMKSGVAFEEFREDTIRFGPTYKFMVGCNIYVYRKRNPSWCDRILYWSKHFSGPDLSTSSTERRNSSSLSEKSGSSTSTLATKPVGLSQEQAQIITPLFYGAHFQYTCSDHRPVSGLYRVHLVPQSLTNPTQSVSAGMVLDPWWRVKLTIGWYIDRIIGHCWCLRLYLPLSLFQVTLILCSVLVLAILIFAVSPNEPLTKESFTRIFA</sequence>
<evidence type="ECO:0000256" key="1">
    <source>
        <dbReference type="SAM" id="MobiDB-lite"/>
    </source>
</evidence>
<feature type="compositionally biased region" description="Low complexity" evidence="1">
    <location>
        <begin position="397"/>
        <end position="419"/>
    </location>
</feature>
<feature type="domain" description="Inositol polyphosphate-related phosphatase" evidence="3">
    <location>
        <begin position="23"/>
        <end position="467"/>
    </location>
</feature>
<evidence type="ECO:0000313" key="5">
    <source>
        <dbReference type="Proteomes" id="UP001150925"/>
    </source>
</evidence>
<dbReference type="EMBL" id="JANBPY010000079">
    <property type="protein sequence ID" value="KAJ1969242.1"/>
    <property type="molecule type" value="Genomic_DNA"/>
</dbReference>
<feature type="region of interest" description="Disordered" evidence="1">
    <location>
        <begin position="395"/>
        <end position="423"/>
    </location>
</feature>
<reference evidence="4" key="1">
    <citation type="submission" date="2022-07" db="EMBL/GenBank/DDBJ databases">
        <title>Phylogenomic reconstructions and comparative analyses of Kickxellomycotina fungi.</title>
        <authorList>
            <person name="Reynolds N.K."/>
            <person name="Stajich J.E."/>
            <person name="Barry K."/>
            <person name="Grigoriev I.V."/>
            <person name="Crous P."/>
            <person name="Smith M.E."/>
        </authorList>
    </citation>
    <scope>NUCLEOTIDE SEQUENCE</scope>
    <source>
        <strain evidence="4">RSA 1196</strain>
    </source>
</reference>